<keyword evidence="5" id="KW-0443">Lipid metabolism</keyword>
<keyword evidence="9" id="KW-1185">Reference proteome</keyword>
<proteinExistence type="predicted"/>
<dbReference type="GO" id="GO:0006629">
    <property type="term" value="P:lipid metabolic process"/>
    <property type="evidence" value="ECO:0007669"/>
    <property type="project" value="UniProtKB-KW"/>
</dbReference>
<keyword evidence="6 7" id="KW-0472">Membrane</keyword>
<evidence type="ECO:0000256" key="3">
    <source>
        <dbReference type="ARBA" id="ARBA00022824"/>
    </source>
</evidence>
<dbReference type="EMBL" id="JAXQNO010000021">
    <property type="protein sequence ID" value="KAK4768848.1"/>
    <property type="molecule type" value="Genomic_DNA"/>
</dbReference>
<name>A0AAN7KQE6_TRANT</name>
<dbReference type="GO" id="GO:0005789">
    <property type="term" value="C:endoplasmic reticulum membrane"/>
    <property type="evidence" value="ECO:0007669"/>
    <property type="project" value="UniProtKB-SubCell"/>
</dbReference>
<evidence type="ECO:0000256" key="4">
    <source>
        <dbReference type="ARBA" id="ARBA00022989"/>
    </source>
</evidence>
<keyword evidence="3" id="KW-0256">Endoplasmic reticulum</keyword>
<evidence type="ECO:0000256" key="7">
    <source>
        <dbReference type="SAM" id="Phobius"/>
    </source>
</evidence>
<sequence length="223" mass="24020">MGLLGAVYVWMVLVAVMAAAVVIGIGLVRVWVDDPVVIKERLYFDYTEFQPPAMFGLCTAPGDLDRGSSTGSAIFRRSGGVCKIPVGHKFRVSVVLVIPDSDHNSLVGVFRVFTNVGLRANFQQTLDISMAATADRGAPNQHGPSYLEIEPSLYAAVQKPPRSAGSFLPPLSAAAARNLGRNSEGPSGWGPVYQLKGGTICPARCYLPLQESGRREIQRDMDQ</sequence>
<gene>
    <name evidence="8" type="ORF">SAY86_026998</name>
</gene>
<evidence type="ECO:0008006" key="10">
    <source>
        <dbReference type="Google" id="ProtNLM"/>
    </source>
</evidence>
<keyword evidence="4 7" id="KW-1133">Transmembrane helix</keyword>
<dbReference type="CDD" id="cd23995">
    <property type="entry name" value="Seipin_BSCL2_like"/>
    <property type="match status" value="1"/>
</dbReference>
<evidence type="ECO:0000313" key="8">
    <source>
        <dbReference type="EMBL" id="KAK4768848.1"/>
    </source>
</evidence>
<dbReference type="PANTHER" id="PTHR21212:SF5">
    <property type="entry name" value="SEIPIN-1"/>
    <property type="match status" value="1"/>
</dbReference>
<comment type="subcellular location">
    <subcellularLocation>
        <location evidence="1">Endoplasmic reticulum membrane</location>
        <topology evidence="1">Multi-pass membrane protein</topology>
    </subcellularLocation>
</comment>
<accession>A0AAN7KQE6</accession>
<evidence type="ECO:0000256" key="2">
    <source>
        <dbReference type="ARBA" id="ARBA00022692"/>
    </source>
</evidence>
<evidence type="ECO:0000256" key="6">
    <source>
        <dbReference type="ARBA" id="ARBA00023136"/>
    </source>
</evidence>
<dbReference type="GO" id="GO:0140042">
    <property type="term" value="P:lipid droplet formation"/>
    <property type="evidence" value="ECO:0007669"/>
    <property type="project" value="UniProtKB-ARBA"/>
</dbReference>
<dbReference type="AlphaFoldDB" id="A0AAN7KQE6"/>
<comment type="caution">
    <text evidence="8">The sequence shown here is derived from an EMBL/GenBank/DDBJ whole genome shotgun (WGS) entry which is preliminary data.</text>
</comment>
<dbReference type="PANTHER" id="PTHR21212">
    <property type="entry name" value="BERNARDINELLI-SEIP CONGENITAL LIPODYSTROPHY 2 HOMOLOG BSCL2 PROTEIN"/>
    <property type="match status" value="1"/>
</dbReference>
<evidence type="ECO:0000256" key="5">
    <source>
        <dbReference type="ARBA" id="ARBA00023098"/>
    </source>
</evidence>
<dbReference type="Pfam" id="PF06775">
    <property type="entry name" value="Seipin"/>
    <property type="match status" value="1"/>
</dbReference>
<dbReference type="InterPro" id="IPR009617">
    <property type="entry name" value="Seipin"/>
</dbReference>
<dbReference type="Proteomes" id="UP001346149">
    <property type="component" value="Unassembled WGS sequence"/>
</dbReference>
<evidence type="ECO:0000313" key="9">
    <source>
        <dbReference type="Proteomes" id="UP001346149"/>
    </source>
</evidence>
<evidence type="ECO:0000256" key="1">
    <source>
        <dbReference type="ARBA" id="ARBA00004477"/>
    </source>
</evidence>
<reference evidence="8 9" key="1">
    <citation type="journal article" date="2023" name="Hortic Res">
        <title>Pangenome of water caltrop reveals structural variations and asymmetric subgenome divergence after allopolyploidization.</title>
        <authorList>
            <person name="Zhang X."/>
            <person name="Chen Y."/>
            <person name="Wang L."/>
            <person name="Yuan Y."/>
            <person name="Fang M."/>
            <person name="Shi L."/>
            <person name="Lu R."/>
            <person name="Comes H.P."/>
            <person name="Ma Y."/>
            <person name="Chen Y."/>
            <person name="Huang G."/>
            <person name="Zhou Y."/>
            <person name="Zheng Z."/>
            <person name="Qiu Y."/>
        </authorList>
    </citation>
    <scope>NUCLEOTIDE SEQUENCE [LARGE SCALE GENOMIC DNA]</scope>
    <source>
        <strain evidence="8">F231</strain>
    </source>
</reference>
<protein>
    <recommendedName>
        <fullName evidence="10">Seipin</fullName>
    </recommendedName>
</protein>
<keyword evidence="2 7" id="KW-0812">Transmembrane</keyword>
<organism evidence="8 9">
    <name type="scientific">Trapa natans</name>
    <name type="common">Water chestnut</name>
    <dbReference type="NCBI Taxonomy" id="22666"/>
    <lineage>
        <taxon>Eukaryota</taxon>
        <taxon>Viridiplantae</taxon>
        <taxon>Streptophyta</taxon>
        <taxon>Embryophyta</taxon>
        <taxon>Tracheophyta</taxon>
        <taxon>Spermatophyta</taxon>
        <taxon>Magnoliopsida</taxon>
        <taxon>eudicotyledons</taxon>
        <taxon>Gunneridae</taxon>
        <taxon>Pentapetalae</taxon>
        <taxon>rosids</taxon>
        <taxon>malvids</taxon>
        <taxon>Myrtales</taxon>
        <taxon>Lythraceae</taxon>
        <taxon>Trapa</taxon>
    </lineage>
</organism>
<feature type="transmembrane region" description="Helical" evidence="7">
    <location>
        <begin position="6"/>
        <end position="32"/>
    </location>
</feature>